<evidence type="ECO:0000313" key="2">
    <source>
        <dbReference type="Proteomes" id="UP000193411"/>
    </source>
</evidence>
<evidence type="ECO:0000313" key="1">
    <source>
        <dbReference type="EMBL" id="ORZ31500.1"/>
    </source>
</evidence>
<dbReference type="EMBL" id="MCFL01000059">
    <property type="protein sequence ID" value="ORZ31500.1"/>
    <property type="molecule type" value="Genomic_DNA"/>
</dbReference>
<dbReference type="AlphaFoldDB" id="A0A1Y2HA72"/>
<name>A0A1Y2HA72_9FUNG</name>
<protein>
    <submittedName>
        <fullName evidence="1">Uncharacterized protein</fullName>
    </submittedName>
</protein>
<comment type="caution">
    <text evidence="1">The sequence shown here is derived from an EMBL/GenBank/DDBJ whole genome shotgun (WGS) entry which is preliminary data.</text>
</comment>
<organism evidence="1 2">
    <name type="scientific">Catenaria anguillulae PL171</name>
    <dbReference type="NCBI Taxonomy" id="765915"/>
    <lineage>
        <taxon>Eukaryota</taxon>
        <taxon>Fungi</taxon>
        <taxon>Fungi incertae sedis</taxon>
        <taxon>Blastocladiomycota</taxon>
        <taxon>Blastocladiomycetes</taxon>
        <taxon>Blastocladiales</taxon>
        <taxon>Catenariaceae</taxon>
        <taxon>Catenaria</taxon>
    </lineage>
</organism>
<sequence>MSRGMDFLSEREFGKCEDIEAVRLTFGSIEMSEKVDEKECPRRLGHVNAAPKRVDVWRSPRDGIRCDDAEALQRQVGRGSLQETGKMWFAGDSAAHASRVVQRKNFEWSVCVLTTTHHQPRPIDCFARGNCFFVSAQKRIMLTAWKPIPMAAAQIIDMFFLIIVRKASASDCSAPASNVWA</sequence>
<accession>A0A1Y2HA72</accession>
<proteinExistence type="predicted"/>
<gene>
    <name evidence="1" type="ORF">BCR44DRAFT_1539609</name>
</gene>
<dbReference type="Proteomes" id="UP000193411">
    <property type="component" value="Unassembled WGS sequence"/>
</dbReference>
<keyword evidence="2" id="KW-1185">Reference proteome</keyword>
<reference evidence="1 2" key="1">
    <citation type="submission" date="2016-07" db="EMBL/GenBank/DDBJ databases">
        <title>Pervasive Adenine N6-methylation of Active Genes in Fungi.</title>
        <authorList>
            <consortium name="DOE Joint Genome Institute"/>
            <person name="Mondo S.J."/>
            <person name="Dannebaum R.O."/>
            <person name="Kuo R.C."/>
            <person name="Labutti K."/>
            <person name="Haridas S."/>
            <person name="Kuo A."/>
            <person name="Salamov A."/>
            <person name="Ahrendt S.R."/>
            <person name="Lipzen A."/>
            <person name="Sullivan W."/>
            <person name="Andreopoulos W.B."/>
            <person name="Clum A."/>
            <person name="Lindquist E."/>
            <person name="Daum C."/>
            <person name="Ramamoorthy G.K."/>
            <person name="Gryganskyi A."/>
            <person name="Culley D."/>
            <person name="Magnuson J.K."/>
            <person name="James T.Y."/>
            <person name="O'Malley M.A."/>
            <person name="Stajich J.E."/>
            <person name="Spatafora J.W."/>
            <person name="Visel A."/>
            <person name="Grigoriev I.V."/>
        </authorList>
    </citation>
    <scope>NUCLEOTIDE SEQUENCE [LARGE SCALE GENOMIC DNA]</scope>
    <source>
        <strain evidence="1 2">PL171</strain>
    </source>
</reference>